<dbReference type="PANTHER" id="PTHR31867">
    <property type="entry name" value="EXPANSIN-A15"/>
    <property type="match status" value="1"/>
</dbReference>
<comment type="similarity">
    <text evidence="1 6">Belongs to the expansin family. Expansin A subfamily.</text>
</comment>
<keyword evidence="3 6" id="KW-0964">Secreted</keyword>
<dbReference type="GO" id="GO:0005576">
    <property type="term" value="C:extracellular region"/>
    <property type="evidence" value="ECO:0007669"/>
    <property type="project" value="InterPro"/>
</dbReference>
<dbReference type="PROSITE" id="PS50842">
    <property type="entry name" value="EXPANSIN_EG45"/>
    <property type="match status" value="1"/>
</dbReference>
<sequence length="258" mass="27781">MASLANAALQLFVLGAVLVLGMRAGTASATEAWEVTDWAEAHATFYGGQDAGGTMGGACGYGNLYSLGYGTATTALSNALFHNGLSCGACFLIECILQGSKWCYPGKSIVVTATNACPPGSEGGWCDPPRPHFDLSFPMFQMLAQPVAGVIPVRYRRVSCSKQGGVRFTLHGNPYFNYILVHNVGGSGDVAAVALRGENSRWNRMNQNWGQYWSCGGWYLGQALSFKVTLGSGRSLEFWNVVDKNWGFGQTYESDYNF</sequence>
<reference evidence="12" key="3">
    <citation type="journal article" date="2020" name="Curr. Biol.">
        <title>Chromatin organization in early land plants reveals an ancestral association between H3K27me3, transposons, and constitutive heterochromatin.</title>
        <authorList>
            <person name="Montgomery S.A."/>
            <person name="Tanizawa Y."/>
            <person name="Galik B."/>
            <person name="Wang N."/>
            <person name="Ito T."/>
            <person name="Mochizuki T."/>
            <person name="Akimcheva S."/>
            <person name="Bowman J.L."/>
            <person name="Cognat V."/>
            <person name="Marechal-Drouard L."/>
            <person name="Ekker H."/>
            <person name="Hong S.F."/>
            <person name="Kohchi T."/>
            <person name="Lin S.S."/>
            <person name="Liu L.D."/>
            <person name="Nakamura Y."/>
            <person name="Valeeva L.R."/>
            <person name="Shakirov E.V."/>
            <person name="Shippen D.E."/>
            <person name="Wei W.L."/>
            <person name="Yagura M."/>
            <person name="Yamaoka S."/>
            <person name="Yamato K.T."/>
            <person name="Liu C."/>
            <person name="Berger F."/>
        </authorList>
    </citation>
    <scope>NUCLEOTIDE SEQUENCE [LARGE SCALE GENOMIC DNA]</scope>
    <source>
        <strain evidence="12">Tak-1</strain>
    </source>
</reference>
<keyword evidence="6" id="KW-0961">Cell wall biogenesis/degradation</keyword>
<evidence type="ECO:0000256" key="3">
    <source>
        <dbReference type="ARBA" id="ARBA00022525"/>
    </source>
</evidence>
<dbReference type="PRINTS" id="PR01226">
    <property type="entry name" value="EXPANSIN"/>
</dbReference>
<comment type="function">
    <text evidence="6">Causes loosening and extension of plant cell walls by disrupting non-covalent bonding between cellulose microfibrils and matrix glucans. No enzymatic activity has been found.</text>
</comment>
<dbReference type="EMBL" id="AP019868">
    <property type="protein sequence ID" value="BBN04354.1"/>
    <property type="molecule type" value="Genomic_DNA"/>
</dbReference>
<dbReference type="PROSITE" id="PS50843">
    <property type="entry name" value="EXPANSIN_CBD"/>
    <property type="match status" value="1"/>
</dbReference>
<dbReference type="SUPFAM" id="SSF50685">
    <property type="entry name" value="Barwin-like endoglucanases"/>
    <property type="match status" value="1"/>
</dbReference>
<accession>A0A176WJI8</accession>
<dbReference type="EMBL" id="LVLJ01000808">
    <property type="protein sequence ID" value="OAE32515.1"/>
    <property type="molecule type" value="Genomic_DNA"/>
</dbReference>
<evidence type="ECO:0000313" key="11">
    <source>
        <dbReference type="Proteomes" id="UP000077202"/>
    </source>
</evidence>
<evidence type="ECO:0000256" key="1">
    <source>
        <dbReference type="ARBA" id="ARBA00005392"/>
    </source>
</evidence>
<dbReference type="InterPro" id="IPR036749">
    <property type="entry name" value="Expansin_CBD_sf"/>
</dbReference>
<evidence type="ECO:0000256" key="6">
    <source>
        <dbReference type="RuleBase" id="RU365023"/>
    </source>
</evidence>
<gene>
    <name evidence="10" type="ORF">AXG93_3242s1370</name>
    <name evidence="9" type="ORF">Mp_3g03880</name>
</gene>
<keyword evidence="11" id="KW-1185">Reference proteome</keyword>
<dbReference type="Gene3D" id="2.40.40.10">
    <property type="entry name" value="RlpA-like domain"/>
    <property type="match status" value="1"/>
</dbReference>
<keyword evidence="5" id="KW-0472">Membrane</keyword>
<dbReference type="InterPro" id="IPR009009">
    <property type="entry name" value="RlpA-like_DPBB"/>
</dbReference>
<evidence type="ECO:0000313" key="10">
    <source>
        <dbReference type="EMBL" id="OAE32515.1"/>
    </source>
</evidence>
<evidence type="ECO:0000259" key="8">
    <source>
        <dbReference type="PROSITE" id="PS50843"/>
    </source>
</evidence>
<evidence type="ECO:0000259" key="7">
    <source>
        <dbReference type="PROSITE" id="PS50842"/>
    </source>
</evidence>
<feature type="domain" description="Expansin-like EG45" evidence="7">
    <location>
        <begin position="56"/>
        <end position="165"/>
    </location>
</feature>
<organism evidence="10 11">
    <name type="scientific">Marchantia polymorpha subsp. ruderalis</name>
    <dbReference type="NCBI Taxonomy" id="1480154"/>
    <lineage>
        <taxon>Eukaryota</taxon>
        <taxon>Viridiplantae</taxon>
        <taxon>Streptophyta</taxon>
        <taxon>Embryophyta</taxon>
        <taxon>Marchantiophyta</taxon>
        <taxon>Marchantiopsida</taxon>
        <taxon>Marchantiidae</taxon>
        <taxon>Marchantiales</taxon>
        <taxon>Marchantiaceae</taxon>
        <taxon>Marchantia</taxon>
    </lineage>
</organism>
<dbReference type="GO" id="GO:0009664">
    <property type="term" value="P:plant-type cell wall organization"/>
    <property type="evidence" value="ECO:0007669"/>
    <property type="project" value="InterPro"/>
</dbReference>
<keyword evidence="4 6" id="KW-0732">Signal</keyword>
<evidence type="ECO:0000256" key="2">
    <source>
        <dbReference type="ARBA" id="ARBA00022512"/>
    </source>
</evidence>
<dbReference type="InterPro" id="IPR002963">
    <property type="entry name" value="Expansin"/>
</dbReference>
<dbReference type="InterPro" id="IPR007117">
    <property type="entry name" value="Expansin_CBD"/>
</dbReference>
<dbReference type="GO" id="GO:0016020">
    <property type="term" value="C:membrane"/>
    <property type="evidence" value="ECO:0007669"/>
    <property type="project" value="UniProtKB-SubCell"/>
</dbReference>
<evidence type="ECO:0000313" key="12">
    <source>
        <dbReference type="Proteomes" id="UP001162541"/>
    </source>
</evidence>
<dbReference type="InterPro" id="IPR007118">
    <property type="entry name" value="Expan_Lol_pI"/>
</dbReference>
<proteinExistence type="inferred from homology"/>
<dbReference type="SMART" id="SM00837">
    <property type="entry name" value="DPBB_1"/>
    <property type="match status" value="1"/>
</dbReference>
<name>A0A176WJI8_MARPO</name>
<reference evidence="10 11" key="1">
    <citation type="submission" date="2016-03" db="EMBL/GenBank/DDBJ databases">
        <title>Mechanisms controlling the formation of the plant cell surface in tip-growing cells are functionally conserved among land plants.</title>
        <authorList>
            <person name="Honkanen S."/>
            <person name="Jones V.A."/>
            <person name="Morieri G."/>
            <person name="Champion C."/>
            <person name="Hetherington A.J."/>
            <person name="Kelly S."/>
            <person name="Saint-Marcoux D."/>
            <person name="Proust H."/>
            <person name="Prescott H."/>
            <person name="Dolan L."/>
        </authorList>
    </citation>
    <scope>NUCLEOTIDE SEQUENCE [LARGE SCALE GENOMIC DNA]</scope>
    <source>
        <strain evidence="11">cv. Tak-1 and cv. Tak-2</strain>
        <tissue evidence="10">Whole gametophyte</tissue>
    </source>
</reference>
<evidence type="ECO:0000256" key="4">
    <source>
        <dbReference type="ARBA" id="ARBA00022729"/>
    </source>
</evidence>
<keyword evidence="2 6" id="KW-0134">Cell wall</keyword>
<feature type="domain" description="Expansin-like CBD" evidence="8">
    <location>
        <begin position="175"/>
        <end position="254"/>
    </location>
</feature>
<comment type="subcellular location">
    <subcellularLocation>
        <location evidence="6">Secreted</location>
        <location evidence="6">Cell wall</location>
    </subcellularLocation>
    <subcellularLocation>
        <location evidence="6">Membrane</location>
        <topology evidence="6">Peripheral membrane protein</topology>
    </subcellularLocation>
</comment>
<dbReference type="InterPro" id="IPR036908">
    <property type="entry name" value="RlpA-like_sf"/>
</dbReference>
<evidence type="ECO:0000256" key="5">
    <source>
        <dbReference type="ARBA" id="ARBA00023136"/>
    </source>
</evidence>
<dbReference type="Proteomes" id="UP000077202">
    <property type="component" value="Unassembled WGS sequence"/>
</dbReference>
<dbReference type="Proteomes" id="UP001162541">
    <property type="component" value="Chromosome 3"/>
</dbReference>
<dbReference type="AlphaFoldDB" id="A0A176WJI8"/>
<evidence type="ECO:0000313" key="9">
    <source>
        <dbReference type="EMBL" id="BBN04354.1"/>
    </source>
</evidence>
<feature type="signal peptide" evidence="6">
    <location>
        <begin position="1"/>
        <end position="29"/>
    </location>
</feature>
<dbReference type="SUPFAM" id="SSF49590">
    <property type="entry name" value="PHL pollen allergen"/>
    <property type="match status" value="1"/>
</dbReference>
<feature type="chain" id="PRO_5042304676" description="Expansin" evidence="6">
    <location>
        <begin position="30"/>
        <end position="258"/>
    </location>
</feature>
<dbReference type="CDD" id="cd22274">
    <property type="entry name" value="DPBB_EXPA_N"/>
    <property type="match status" value="1"/>
</dbReference>
<dbReference type="Pfam" id="PF01357">
    <property type="entry name" value="Expansin_C"/>
    <property type="match status" value="1"/>
</dbReference>
<dbReference type="Gene3D" id="2.60.40.760">
    <property type="entry name" value="Expansin, cellulose-binding-like domain"/>
    <property type="match status" value="1"/>
</dbReference>
<dbReference type="PRINTS" id="PR01225">
    <property type="entry name" value="EXPANSNFAMLY"/>
</dbReference>
<protein>
    <recommendedName>
        <fullName evidence="6">Expansin</fullName>
    </recommendedName>
</protein>
<reference evidence="9" key="2">
    <citation type="journal article" date="2019" name="Curr. Biol.">
        <title>Chromatin organization in early land plants reveals an ancestral association between H3K27me3, transposons, and constitutive heterochromatin.</title>
        <authorList>
            <person name="Montgomery S.A."/>
            <person name="Tanizawa Y."/>
            <person name="Galik B."/>
            <person name="Wang N."/>
            <person name="Ito T."/>
            <person name="Mochizuki T."/>
            <person name="Akimcheva S."/>
            <person name="Bowman J."/>
            <person name="Cognat V."/>
            <person name="Drouard L."/>
            <person name="Ekker H."/>
            <person name="Houng S."/>
            <person name="Kohchi T."/>
            <person name="Lin S."/>
            <person name="Liu L.D."/>
            <person name="Nakamura Y."/>
            <person name="Valeeva L.R."/>
            <person name="Shakirov E.V."/>
            <person name="Shippen D.E."/>
            <person name="Wei W."/>
            <person name="Yagura M."/>
            <person name="Yamaoka S."/>
            <person name="Yamato K.T."/>
            <person name="Liu C."/>
            <person name="Berger F."/>
        </authorList>
    </citation>
    <scope>NUCLEOTIDE SEQUENCE [LARGE SCALE GENOMIC DNA]</scope>
    <source>
        <strain evidence="9">Tak-1</strain>
    </source>
</reference>
<dbReference type="Pfam" id="PF03330">
    <property type="entry name" value="DPBB_1"/>
    <property type="match status" value="1"/>
</dbReference>
<dbReference type="InterPro" id="IPR007112">
    <property type="entry name" value="Expansin/allergen_DPBB_dom"/>
</dbReference>